<dbReference type="PANTHER" id="PTHR11786:SF0">
    <property type="entry name" value="ARYLAMINE N-ACETYLTRANSFERASE 4-RELATED"/>
    <property type="match status" value="1"/>
</dbReference>
<dbReference type="PRINTS" id="PR01543">
    <property type="entry name" value="ANATRNSFRASE"/>
</dbReference>
<dbReference type="RefSeq" id="WP_316426418.1">
    <property type="nucleotide sequence ID" value="NZ_CP130144.1"/>
</dbReference>
<dbReference type="SUPFAM" id="SSF54001">
    <property type="entry name" value="Cysteine proteinases"/>
    <property type="match status" value="1"/>
</dbReference>
<reference evidence="3" key="2">
    <citation type="submission" date="2023-07" db="EMBL/GenBank/DDBJ databases">
        <authorList>
            <person name="Bai X.-H."/>
            <person name="Wang H.-H."/>
            <person name="Wang J."/>
            <person name="Ma M.-Y."/>
            <person name="Hu H.-H."/>
            <person name="Song Z.-L."/>
            <person name="Ma H.-G."/>
            <person name="Fan Y."/>
            <person name="Du C.-Y."/>
            <person name="Xu J.-C."/>
        </authorList>
    </citation>
    <scope>NUCLEOTIDE SEQUENCE</scope>
    <source>
        <strain evidence="3">CZ1</strain>
    </source>
</reference>
<comment type="similarity">
    <text evidence="1 2">Belongs to the arylamine N-acetyltransferase family.</text>
</comment>
<organism evidence="3">
    <name type="scientific">Leptolyngbya boryana CZ1</name>
    <dbReference type="NCBI Taxonomy" id="3060204"/>
    <lineage>
        <taxon>Bacteria</taxon>
        <taxon>Bacillati</taxon>
        <taxon>Cyanobacteriota</taxon>
        <taxon>Cyanophyceae</taxon>
        <taxon>Leptolyngbyales</taxon>
        <taxon>Leptolyngbyaceae</taxon>
        <taxon>Leptolyngbya group</taxon>
        <taxon>Leptolyngbya</taxon>
    </lineage>
</organism>
<dbReference type="Gene3D" id="3.30.2140.10">
    <property type="entry name" value="Arylamine N-acetyltransferase"/>
    <property type="match status" value="1"/>
</dbReference>
<dbReference type="InterPro" id="IPR038765">
    <property type="entry name" value="Papain-like_cys_pep_sf"/>
</dbReference>
<gene>
    <name evidence="3" type="ORF">Q2T42_20710</name>
</gene>
<reference evidence="3" key="1">
    <citation type="journal article" date="2023" name="Plants (Basel)">
        <title>Genomic Analysis of Leptolyngbya boryana CZ1 Reveals Efficient Carbon Fixation Modules.</title>
        <authorList>
            <person name="Bai X."/>
            <person name="Wang H."/>
            <person name="Cheng W."/>
            <person name="Wang J."/>
            <person name="Ma M."/>
            <person name="Hu H."/>
            <person name="Song Z."/>
            <person name="Ma H."/>
            <person name="Fan Y."/>
            <person name="Du C."/>
            <person name="Xu J."/>
        </authorList>
    </citation>
    <scope>NUCLEOTIDE SEQUENCE</scope>
    <source>
        <strain evidence="3">CZ1</strain>
    </source>
</reference>
<proteinExistence type="inferred from homology"/>
<sequence>MESLSETINLDAYFQRIGYGGSASPTLETLQAIHLHHATTIAFENLTPLLKQPVLLDLKSLEKKLIHDRRGGYCFEQNLLLRSVLIALGFQVKNLAARVLWNLPEGTIMPRSHMLLHVEIDGKPYLADVGFGGITQTAPLSLTPDIEQKTPHEPFRVIATEQTYILQAQLNGEWKPLYRFDLQEQYLSDYEVSNWYVSTHPNSRFVTGLMAARPDTHCRYGLLNNQLTTHYLNGQTERRVLKDVTEFHHVLEDLFRLQLPMTSDLDRILQQLMTSG</sequence>
<dbReference type="GO" id="GO:0016407">
    <property type="term" value="F:acetyltransferase activity"/>
    <property type="evidence" value="ECO:0007669"/>
    <property type="project" value="InterPro"/>
</dbReference>
<dbReference type="InterPro" id="IPR001447">
    <property type="entry name" value="Arylamine_N-AcTrfase"/>
</dbReference>
<name>A0AA96WQK6_LEPBY</name>
<dbReference type="AlphaFoldDB" id="A0AA96WQK6"/>
<dbReference type="EMBL" id="CP130144">
    <property type="protein sequence ID" value="WNZ44251.1"/>
    <property type="molecule type" value="Genomic_DNA"/>
</dbReference>
<dbReference type="Pfam" id="PF00797">
    <property type="entry name" value="Acetyltransf_2"/>
    <property type="match status" value="1"/>
</dbReference>
<evidence type="ECO:0000313" key="3">
    <source>
        <dbReference type="EMBL" id="WNZ44251.1"/>
    </source>
</evidence>
<evidence type="ECO:0000256" key="2">
    <source>
        <dbReference type="RuleBase" id="RU003452"/>
    </source>
</evidence>
<accession>A0AA96WQK6</accession>
<protein>
    <submittedName>
        <fullName evidence="3">Arylamine N-acetyltransferase</fullName>
    </submittedName>
</protein>
<dbReference type="PANTHER" id="PTHR11786">
    <property type="entry name" value="N-HYDROXYARYLAMINE O-ACETYLTRANSFERASE"/>
    <property type="match status" value="1"/>
</dbReference>
<evidence type="ECO:0000256" key="1">
    <source>
        <dbReference type="ARBA" id="ARBA00006547"/>
    </source>
</evidence>
<dbReference type="Gene3D" id="2.40.128.150">
    <property type="entry name" value="Cysteine proteinases"/>
    <property type="match status" value="1"/>
</dbReference>